<organism evidence="1 2">
    <name type="scientific">Pseudomonas oryzihabitans</name>
    <dbReference type="NCBI Taxonomy" id="47885"/>
    <lineage>
        <taxon>Bacteria</taxon>
        <taxon>Pseudomonadati</taxon>
        <taxon>Pseudomonadota</taxon>
        <taxon>Gammaproteobacteria</taxon>
        <taxon>Pseudomonadales</taxon>
        <taxon>Pseudomonadaceae</taxon>
        <taxon>Pseudomonas</taxon>
    </lineage>
</organism>
<gene>
    <name evidence="1" type="ORF">QE440_004571</name>
</gene>
<evidence type="ECO:0000313" key="2">
    <source>
        <dbReference type="Proteomes" id="UP001268036"/>
    </source>
</evidence>
<evidence type="ECO:0000313" key="1">
    <source>
        <dbReference type="EMBL" id="MDR6236830.1"/>
    </source>
</evidence>
<accession>A0AAJ2BQY6</accession>
<proteinExistence type="predicted"/>
<name>A0AAJ2BQY6_9PSED</name>
<comment type="caution">
    <text evidence="1">The sequence shown here is derived from an EMBL/GenBank/DDBJ whole genome shotgun (WGS) entry which is preliminary data.</text>
</comment>
<dbReference type="EMBL" id="JAVJAF010000001">
    <property type="protein sequence ID" value="MDR6236830.1"/>
    <property type="molecule type" value="Genomic_DNA"/>
</dbReference>
<dbReference type="RefSeq" id="WP_309761844.1">
    <property type="nucleotide sequence ID" value="NZ_JAVJAF010000001.1"/>
</dbReference>
<protein>
    <submittedName>
        <fullName evidence="1">Uncharacterized protein</fullName>
    </submittedName>
</protein>
<reference evidence="1" key="1">
    <citation type="submission" date="2023-08" db="EMBL/GenBank/DDBJ databases">
        <title>Functional and genomic diversity of the sorghum phyllosphere microbiome.</title>
        <authorList>
            <person name="Shade A."/>
        </authorList>
    </citation>
    <scope>NUCLEOTIDE SEQUENCE</scope>
    <source>
        <strain evidence="1">SORGH_AS_0201</strain>
    </source>
</reference>
<dbReference type="Proteomes" id="UP001268036">
    <property type="component" value="Unassembled WGS sequence"/>
</dbReference>
<sequence>MAIPPWKTLDHTRPAVALVILHGSLEPAVANLLLAGLPSCLELPVLQLDEVTALHDDWASHGSGSQVASQLARLGSDCLLLAVEPQGSNELEWLGSVTGQRLLHFHTGAQTPVEDLLARLQQIRRERLLAVLPL</sequence>
<dbReference type="AlphaFoldDB" id="A0AAJ2BQY6"/>